<evidence type="ECO:0000256" key="1">
    <source>
        <dbReference type="ARBA" id="ARBA00004141"/>
    </source>
</evidence>
<dbReference type="Ensembl" id="ENSACAT00000038625.1">
    <property type="protein sequence ID" value="ENSACAP00000035101.1"/>
    <property type="gene ID" value="ENSACAG00000006850.3"/>
</dbReference>
<evidence type="ECO:0000256" key="9">
    <source>
        <dbReference type="ARBA" id="ARBA00023170"/>
    </source>
</evidence>
<comment type="similarity">
    <text evidence="2 11">Belongs to the G-protein coupled receptor T2R family.</text>
</comment>
<evidence type="ECO:0000256" key="6">
    <source>
        <dbReference type="ARBA" id="ARBA00022989"/>
    </source>
</evidence>
<feature type="transmembrane region" description="Helical" evidence="13">
    <location>
        <begin position="50"/>
        <end position="73"/>
    </location>
</feature>
<sequence>MVNNSISPFDILKWTILGIISVFTLLGNGFIIVVLGYQGLQKRNILPHDILLIGLSASRLMSQMLSSTSYLLYFENDMGIFNQDVVLICWNFFNMTSMWSATWLSVLYCVKVTNFANCLFLWLKPRINMLVLRLLAMSVVISSIFFVPSVLEYFQQKKWDNLTRNSPLFYVSITFCISLIASTLLLVSLWKHIRNLKKSGLGGKDLSTQVHINVITLLLSYIFFYLLYFTGFIILGTNVFNYESLERLIFKFLAISFPCVHCIMLILTNPKLKEMAGHILNITRRAS</sequence>
<keyword evidence="15" id="KW-1185">Reference proteome</keyword>
<accession>A0A803TIR1</accession>
<evidence type="ECO:0000313" key="15">
    <source>
        <dbReference type="Proteomes" id="UP000001646"/>
    </source>
</evidence>
<dbReference type="AlphaFoldDB" id="A0A803TIR1"/>
<keyword evidence="8 12" id="KW-0472">Membrane</keyword>
<keyword evidence="7 12" id="KW-0297">G-protein coupled receptor</keyword>
<feature type="transmembrane region" description="Helical" evidence="13">
    <location>
        <begin position="210"/>
        <end position="236"/>
    </location>
</feature>
<evidence type="ECO:0000256" key="4">
    <source>
        <dbReference type="ARBA" id="ARBA00022606"/>
    </source>
</evidence>
<evidence type="ECO:0000256" key="7">
    <source>
        <dbReference type="ARBA" id="ARBA00023040"/>
    </source>
</evidence>
<organism evidence="14 15">
    <name type="scientific">Anolis carolinensis</name>
    <name type="common">Green anole</name>
    <name type="synonym">American chameleon</name>
    <dbReference type="NCBI Taxonomy" id="28377"/>
    <lineage>
        <taxon>Eukaryota</taxon>
        <taxon>Metazoa</taxon>
        <taxon>Chordata</taxon>
        <taxon>Craniata</taxon>
        <taxon>Vertebrata</taxon>
        <taxon>Euteleostomi</taxon>
        <taxon>Lepidosauria</taxon>
        <taxon>Squamata</taxon>
        <taxon>Bifurcata</taxon>
        <taxon>Unidentata</taxon>
        <taxon>Episquamata</taxon>
        <taxon>Toxicofera</taxon>
        <taxon>Iguania</taxon>
        <taxon>Dactyloidae</taxon>
        <taxon>Anolis</taxon>
    </lineage>
</organism>
<feature type="transmembrane region" description="Helical" evidence="13">
    <location>
        <begin position="130"/>
        <end position="148"/>
    </location>
</feature>
<evidence type="ECO:0000256" key="13">
    <source>
        <dbReference type="SAM" id="Phobius"/>
    </source>
</evidence>
<evidence type="ECO:0000313" key="14">
    <source>
        <dbReference type="Ensembl" id="ENSACAP00000035101.1"/>
    </source>
</evidence>
<dbReference type="Gene3D" id="1.20.1070.10">
    <property type="entry name" value="Rhodopsin 7-helix transmembrane proteins"/>
    <property type="match status" value="1"/>
</dbReference>
<keyword evidence="3 12" id="KW-0919">Taste</keyword>
<dbReference type="PANTHER" id="PTHR11394">
    <property type="entry name" value="TASTE RECEPTOR TYPE 2"/>
    <property type="match status" value="1"/>
</dbReference>
<reference evidence="14" key="3">
    <citation type="submission" date="2025-09" db="UniProtKB">
        <authorList>
            <consortium name="Ensembl"/>
        </authorList>
    </citation>
    <scope>IDENTIFICATION</scope>
</reference>
<evidence type="ECO:0000256" key="10">
    <source>
        <dbReference type="ARBA" id="ARBA00023224"/>
    </source>
</evidence>
<dbReference type="GO" id="GO:0001580">
    <property type="term" value="P:detection of chemical stimulus involved in sensory perception of bitter taste"/>
    <property type="evidence" value="ECO:0000318"/>
    <property type="project" value="GO_Central"/>
</dbReference>
<evidence type="ECO:0000256" key="11">
    <source>
        <dbReference type="RuleBase" id="RU004423"/>
    </source>
</evidence>
<feature type="transmembrane region" description="Helical" evidence="13">
    <location>
        <begin position="248"/>
        <end position="267"/>
    </location>
</feature>
<evidence type="ECO:0000256" key="5">
    <source>
        <dbReference type="ARBA" id="ARBA00022692"/>
    </source>
</evidence>
<dbReference type="Proteomes" id="UP000001646">
    <property type="component" value="Unplaced"/>
</dbReference>
<proteinExistence type="inferred from homology"/>
<keyword evidence="4 12" id="KW-0716">Sensory transduction</keyword>
<dbReference type="GO" id="GO:0004930">
    <property type="term" value="F:G protein-coupled receptor activity"/>
    <property type="evidence" value="ECO:0007669"/>
    <property type="project" value="UniProtKB-KW"/>
</dbReference>
<dbReference type="GeneTree" id="ENSGT01150000286961"/>
<evidence type="ECO:0000256" key="3">
    <source>
        <dbReference type="ARBA" id="ARBA00022480"/>
    </source>
</evidence>
<name>A0A803TIR1_ANOCA</name>
<keyword evidence="6 13" id="KW-1133">Transmembrane helix</keyword>
<dbReference type="PANTHER" id="PTHR11394:SF47">
    <property type="entry name" value="TASTE RECEPTOR TYPE 2 MEMBER 40"/>
    <property type="match status" value="1"/>
</dbReference>
<comment type="subcellular location">
    <subcellularLocation>
        <location evidence="1 12">Membrane</location>
        <topology evidence="1 12">Multi-pass membrane protein</topology>
    </subcellularLocation>
</comment>
<dbReference type="InterPro" id="IPR007960">
    <property type="entry name" value="TAS2R"/>
</dbReference>
<reference evidence="14" key="2">
    <citation type="submission" date="2025-08" db="UniProtKB">
        <authorList>
            <consortium name="Ensembl"/>
        </authorList>
    </citation>
    <scope>IDENTIFICATION</scope>
</reference>
<keyword evidence="10 12" id="KW-0807">Transducer</keyword>
<dbReference type="InParanoid" id="A0A803TIR1"/>
<evidence type="ECO:0000256" key="2">
    <source>
        <dbReference type="ARBA" id="ARBA00007376"/>
    </source>
</evidence>
<feature type="transmembrane region" description="Helical" evidence="13">
    <location>
        <begin position="168"/>
        <end position="190"/>
    </location>
</feature>
<feature type="transmembrane region" description="Helical" evidence="13">
    <location>
        <begin position="12"/>
        <end position="38"/>
    </location>
</feature>
<keyword evidence="5 12" id="KW-0812">Transmembrane</keyword>
<evidence type="ECO:0000256" key="12">
    <source>
        <dbReference type="RuleBase" id="RU004424"/>
    </source>
</evidence>
<evidence type="ECO:0000256" key="8">
    <source>
        <dbReference type="ARBA" id="ARBA00023136"/>
    </source>
</evidence>
<dbReference type="Pfam" id="PF05296">
    <property type="entry name" value="TAS2R"/>
    <property type="match status" value="1"/>
</dbReference>
<reference evidence="14" key="1">
    <citation type="submission" date="2009-12" db="EMBL/GenBank/DDBJ databases">
        <title>The Genome Sequence of Anolis carolinensis (Green Anole Lizard).</title>
        <authorList>
            <consortium name="The Genome Sequencing Platform"/>
            <person name="Di Palma F."/>
            <person name="Alfoldi J."/>
            <person name="Heiman D."/>
            <person name="Young S."/>
            <person name="Grabherr M."/>
            <person name="Johnson J."/>
            <person name="Lander E.S."/>
            <person name="Lindblad-Toh K."/>
        </authorList>
    </citation>
    <scope>NUCLEOTIDE SEQUENCE [LARGE SCALE GENOMIC DNA]</scope>
    <source>
        <strain evidence="14">JBL SC #1</strain>
    </source>
</reference>
<keyword evidence="9 12" id="KW-0675">Receptor</keyword>
<dbReference type="GO" id="GO:0033038">
    <property type="term" value="F:bitter taste receptor activity"/>
    <property type="evidence" value="ECO:0000318"/>
    <property type="project" value="GO_Central"/>
</dbReference>
<dbReference type="GO" id="GO:0016020">
    <property type="term" value="C:membrane"/>
    <property type="evidence" value="ECO:0000318"/>
    <property type="project" value="GO_Central"/>
</dbReference>
<protein>
    <recommendedName>
        <fullName evidence="12">Taste receptor type 2</fullName>
    </recommendedName>
</protein>
<dbReference type="SUPFAM" id="SSF81321">
    <property type="entry name" value="Family A G protein-coupled receptor-like"/>
    <property type="match status" value="1"/>
</dbReference>
<feature type="transmembrane region" description="Helical" evidence="13">
    <location>
        <begin position="101"/>
        <end position="123"/>
    </location>
</feature>